<dbReference type="EMBL" id="JAUOQI010000004">
    <property type="protein sequence ID" value="MDO6577249.1"/>
    <property type="molecule type" value="Genomic_DNA"/>
</dbReference>
<name>A0AAW7YXY6_9ALTE</name>
<proteinExistence type="predicted"/>
<comment type="caution">
    <text evidence="2">The sequence shown here is derived from an EMBL/GenBank/DDBJ whole genome shotgun (WGS) entry which is preliminary data.</text>
</comment>
<keyword evidence="1" id="KW-0472">Membrane</keyword>
<sequence length="161" mass="18001">MFDLDNAVENWCNKVVSHNIWDADKIDELKDHLYCIIEQDVNSGTDEKLAFEKATSDLGYPEAEIKVSSGRAKIIQRICRVLNKIEGNSSSDSPLVIGHAIIWASVMIAMALVVKDKDANGAVLLILLLGWFASFTILDGTKTSAKKEWACLKRFVERKLF</sequence>
<feature type="transmembrane region" description="Helical" evidence="1">
    <location>
        <begin position="119"/>
        <end position="138"/>
    </location>
</feature>
<evidence type="ECO:0000313" key="2">
    <source>
        <dbReference type="EMBL" id="MDO6577249.1"/>
    </source>
</evidence>
<organism evidence="2 3">
    <name type="scientific">Alteromonas stellipolaris</name>
    <dbReference type="NCBI Taxonomy" id="233316"/>
    <lineage>
        <taxon>Bacteria</taxon>
        <taxon>Pseudomonadati</taxon>
        <taxon>Pseudomonadota</taxon>
        <taxon>Gammaproteobacteria</taxon>
        <taxon>Alteromonadales</taxon>
        <taxon>Alteromonadaceae</taxon>
        <taxon>Alteromonas/Salinimonas group</taxon>
        <taxon>Alteromonas</taxon>
    </lineage>
</organism>
<protein>
    <recommendedName>
        <fullName evidence="4">SMODS and SLOG-associating 2TM effector domain-containing protein</fullName>
    </recommendedName>
</protein>
<evidence type="ECO:0000256" key="1">
    <source>
        <dbReference type="SAM" id="Phobius"/>
    </source>
</evidence>
<dbReference type="AlphaFoldDB" id="A0AAW7YXY6"/>
<gene>
    <name evidence="2" type="ORF">Q4527_07580</name>
</gene>
<evidence type="ECO:0008006" key="4">
    <source>
        <dbReference type="Google" id="ProtNLM"/>
    </source>
</evidence>
<feature type="transmembrane region" description="Helical" evidence="1">
    <location>
        <begin position="94"/>
        <end position="113"/>
    </location>
</feature>
<dbReference type="RefSeq" id="WP_303463995.1">
    <property type="nucleotide sequence ID" value="NZ_JAUOPZ010000005.1"/>
</dbReference>
<evidence type="ECO:0000313" key="3">
    <source>
        <dbReference type="Proteomes" id="UP001170717"/>
    </source>
</evidence>
<dbReference type="Proteomes" id="UP001170717">
    <property type="component" value="Unassembled WGS sequence"/>
</dbReference>
<keyword evidence="1" id="KW-1133">Transmembrane helix</keyword>
<reference evidence="2" key="1">
    <citation type="submission" date="2023-07" db="EMBL/GenBank/DDBJ databases">
        <title>Genome content predicts the carbon catabolic preferences of heterotrophic bacteria.</title>
        <authorList>
            <person name="Gralka M."/>
        </authorList>
    </citation>
    <scope>NUCLEOTIDE SEQUENCE</scope>
    <source>
        <strain evidence="2">F2M12</strain>
    </source>
</reference>
<keyword evidence="1" id="KW-0812">Transmembrane</keyword>
<accession>A0AAW7YXY6</accession>